<dbReference type="SUPFAM" id="SSF48695">
    <property type="entry name" value="Multiheme cytochromes"/>
    <property type="match status" value="2"/>
</dbReference>
<dbReference type="CDD" id="cd20716">
    <property type="entry name" value="cyt_P460_fam"/>
    <property type="match status" value="1"/>
</dbReference>
<sequence>MRRTLIAAAALCQILLASPAAYASEQCPAEQEVAQLPLDLALCASLEDEVRKPSGLSLDVYQQKLGAYLRAYCHRNPGSGWAVDKAIRDTGPFTAALKDGKWVGTYHGTHAPVVIWYSPEMYAWLKVNRPADEHLTPASTAPVPDGAIMVKEMYPAPAAACRGIDVSRLQPTSGAAVMVRDSKGSHDGWFWGWFGWEGWEPDWPAQAGNGYPNMGFGQYCVNCHASAKDNSTFAALRNIKGEPGKPLTFLSQHWFQGRTTQQDDNFAALLNHLRVVQESDDRTPQGAAALPAYNPHFVKFYGLPFTRPDQTSPLAMPSQTYDNVWAKAGTPKALQPFLTSDQCIGCHDAGSTGLQFDMTEPGPGGKLLNLSPYGTWSTSPMGLAGRDPVFFAQLSSETETFHPESSKLVEDTCLGCHGVMGQRQFKIDQKAAGNGCELFSRSALNATPFPAGPHAKNATYGALGRDGVSCTTCHTMALTEAERAKAVQEEQNSCVAERQALLNPANKGFAKTFTGSFLTGAPDRIIGPFMDPKAKPMENALGLTPTHNAHIQSAEVCGSCHTVHLPVLNKGKVIGHTYEQTTYAEWAFSDYRTGRTPDGPLPAGQGAAVETCQGCHMPSKDAEGRPIRSKIASIQEHSNFPEADHTLDPEDIDLEVREGFASHVLVGLNTFLIKMAQQFPDIMGIRTQDPMLTRKGLDPLLYTEQAIAHQAEAKTADIQINSLTVTEGGLEADVRVTNKAGHKFPSGVGFRRAFVEFQVVDRDGRMLWSSGRTNAMGVIVDEKGRPIDGEVWWNEDCSARVNPLSHQPHHQVVTRQNQAQIYQELVSSPPANGPAQCGLGSKPSGQLTTSFLSICSNVKDNRLLPKGFLKRDDRVAVAQALGAGPELADESGPAQVGDDPDYQDGGGDTVRYRIDLSQIDGAPAAVQATLYYQATPPFYLQDRFCTSKSNDTKRLYFMTGHLDLKGSRAEDWKLRTVSTGRVAIPQP</sequence>
<dbReference type="Gene3D" id="3.50.70.20">
    <property type="entry name" value="Cytochrome P460"/>
    <property type="match status" value="1"/>
</dbReference>
<dbReference type="OrthoDB" id="9779283at2"/>
<evidence type="ECO:0000313" key="5">
    <source>
        <dbReference type="EMBL" id="RDI60023.1"/>
    </source>
</evidence>
<proteinExistence type="predicted"/>
<dbReference type="Proteomes" id="UP000254925">
    <property type="component" value="Unassembled WGS sequence"/>
</dbReference>
<dbReference type="InterPro" id="IPR036280">
    <property type="entry name" value="Multihaem_cyt_sf"/>
</dbReference>
<dbReference type="PANTHER" id="PTHR35038">
    <property type="entry name" value="DISSIMILATORY SULFITE REDUCTASE SIRA"/>
    <property type="match status" value="1"/>
</dbReference>
<keyword evidence="6" id="KW-1185">Reference proteome</keyword>
<protein>
    <submittedName>
        <fullName evidence="5">Cytochrome P460</fullName>
    </submittedName>
</protein>
<dbReference type="Gene3D" id="1.10.1130.10">
    <property type="entry name" value="Flavocytochrome C3, Chain A"/>
    <property type="match status" value="1"/>
</dbReference>
<feature type="domain" description="Cytochrome P460" evidence="4">
    <location>
        <begin position="140"/>
        <end position="230"/>
    </location>
</feature>
<dbReference type="InterPro" id="IPR051829">
    <property type="entry name" value="Multiheme_Cytochr_ET"/>
</dbReference>
<dbReference type="Pfam" id="PF16694">
    <property type="entry name" value="Cytochrome_P460"/>
    <property type="match status" value="1"/>
</dbReference>
<evidence type="ECO:0000313" key="6">
    <source>
        <dbReference type="Proteomes" id="UP000254925"/>
    </source>
</evidence>
<evidence type="ECO:0000256" key="3">
    <source>
        <dbReference type="SAM" id="SignalP"/>
    </source>
</evidence>
<feature type="chain" id="PRO_5017085323" evidence="3">
    <location>
        <begin position="24"/>
        <end position="987"/>
    </location>
</feature>
<comment type="caution">
    <text evidence="5">The sequence shown here is derived from an EMBL/GenBank/DDBJ whole genome shotgun (WGS) entry which is preliminary data.</text>
</comment>
<gene>
    <name evidence="5" type="ORF">DES45_103282</name>
</gene>
<dbReference type="InterPro" id="IPR032033">
    <property type="entry name" value="Cytochrome_P460"/>
</dbReference>
<keyword evidence="1 3" id="KW-0732">Signal</keyword>
<feature type="signal peptide" evidence="3">
    <location>
        <begin position="1"/>
        <end position="23"/>
    </location>
</feature>
<dbReference type="AlphaFoldDB" id="A0A370HN68"/>
<reference evidence="5 6" key="1">
    <citation type="submission" date="2018-07" db="EMBL/GenBank/DDBJ databases">
        <title>Genomic Encyclopedia of Type Strains, Phase IV (KMG-IV): sequencing the most valuable type-strain genomes for metagenomic binning, comparative biology and taxonomic classification.</title>
        <authorList>
            <person name="Goeker M."/>
        </authorList>
    </citation>
    <scope>NUCLEOTIDE SEQUENCE [LARGE SCALE GENOMIC DNA]</scope>
    <source>
        <strain evidence="5 6">DSM 14364</strain>
    </source>
</reference>
<evidence type="ECO:0000256" key="1">
    <source>
        <dbReference type="ARBA" id="ARBA00022729"/>
    </source>
</evidence>
<evidence type="ECO:0000256" key="2">
    <source>
        <dbReference type="SAM" id="MobiDB-lite"/>
    </source>
</evidence>
<dbReference type="InterPro" id="IPR038142">
    <property type="entry name" value="Cytochrome_P460_sp"/>
</dbReference>
<dbReference type="EMBL" id="QQBB01000003">
    <property type="protein sequence ID" value="RDI60023.1"/>
    <property type="molecule type" value="Genomic_DNA"/>
</dbReference>
<dbReference type="GO" id="GO:0016491">
    <property type="term" value="F:oxidoreductase activity"/>
    <property type="evidence" value="ECO:0007669"/>
    <property type="project" value="TreeGrafter"/>
</dbReference>
<organism evidence="5 6">
    <name type="scientific">Microvirga subterranea</name>
    <dbReference type="NCBI Taxonomy" id="186651"/>
    <lineage>
        <taxon>Bacteria</taxon>
        <taxon>Pseudomonadati</taxon>
        <taxon>Pseudomonadota</taxon>
        <taxon>Alphaproteobacteria</taxon>
        <taxon>Hyphomicrobiales</taxon>
        <taxon>Methylobacteriaceae</taxon>
        <taxon>Microvirga</taxon>
    </lineage>
</organism>
<feature type="region of interest" description="Disordered" evidence="2">
    <location>
        <begin position="884"/>
        <end position="906"/>
    </location>
</feature>
<name>A0A370HN68_9HYPH</name>
<dbReference type="PANTHER" id="PTHR35038:SF8">
    <property type="entry name" value="C-TYPE POLYHEME CYTOCHROME OMCC"/>
    <property type="match status" value="1"/>
</dbReference>
<evidence type="ECO:0000259" key="4">
    <source>
        <dbReference type="Pfam" id="PF16694"/>
    </source>
</evidence>
<accession>A0A370HN68</accession>